<evidence type="ECO:0000313" key="2">
    <source>
        <dbReference type="WBParaSite" id="JU765_v2.g18064.t1"/>
    </source>
</evidence>
<organism evidence="1 2">
    <name type="scientific">Panagrolaimus sp. JU765</name>
    <dbReference type="NCBI Taxonomy" id="591449"/>
    <lineage>
        <taxon>Eukaryota</taxon>
        <taxon>Metazoa</taxon>
        <taxon>Ecdysozoa</taxon>
        <taxon>Nematoda</taxon>
        <taxon>Chromadorea</taxon>
        <taxon>Rhabditida</taxon>
        <taxon>Tylenchina</taxon>
        <taxon>Panagrolaimomorpha</taxon>
        <taxon>Panagrolaimoidea</taxon>
        <taxon>Panagrolaimidae</taxon>
        <taxon>Panagrolaimus</taxon>
    </lineage>
</organism>
<sequence>MSKTYFVTDRQMLKHYCEWDETHIEVPERLERIIDKLEGSSILEQCSVLKAKMASEEDILLVHTPEYFDTIKKTQEQTMEDNELLSSHYEDIYINNHTFPCAMLAAGSSIKMMQKVLDNPGSNGFAAIRPPGHHAGPNEGCGFCIFNNVAICAVKALDMGLDRVLIIDFDVHAGQGTQYCIEDHPGILLVSIHRYESGQYWPNLPESGVDTM</sequence>
<protein>
    <submittedName>
        <fullName evidence="2">Histone deacetylase domain-containing protein</fullName>
    </submittedName>
</protein>
<reference evidence="2" key="1">
    <citation type="submission" date="2022-11" db="UniProtKB">
        <authorList>
            <consortium name="WormBaseParasite"/>
        </authorList>
    </citation>
    <scope>IDENTIFICATION</scope>
</reference>
<proteinExistence type="predicted"/>
<dbReference type="Proteomes" id="UP000887576">
    <property type="component" value="Unplaced"/>
</dbReference>
<evidence type="ECO:0000313" key="1">
    <source>
        <dbReference type="Proteomes" id="UP000887576"/>
    </source>
</evidence>
<accession>A0AC34QP98</accession>
<dbReference type="WBParaSite" id="JU765_v2.g18064.t1">
    <property type="protein sequence ID" value="JU765_v2.g18064.t1"/>
    <property type="gene ID" value="JU765_v2.g18064"/>
</dbReference>
<name>A0AC34QP98_9BILA</name>